<keyword evidence="3" id="KW-1185">Reference proteome</keyword>
<feature type="domain" description="Endonuclease GajA/Old nuclease/RecF-like AAA" evidence="1">
    <location>
        <begin position="347"/>
        <end position="431"/>
    </location>
</feature>
<comment type="caution">
    <text evidence="2">The sequence shown here is derived from an EMBL/GenBank/DDBJ whole genome shotgun (WGS) entry which is preliminary data.</text>
</comment>
<dbReference type="InterPro" id="IPR041685">
    <property type="entry name" value="AAA_GajA/Old/RecF-like"/>
</dbReference>
<evidence type="ECO:0000259" key="1">
    <source>
        <dbReference type="Pfam" id="PF13175"/>
    </source>
</evidence>
<dbReference type="EMBL" id="JAGINW010000001">
    <property type="protein sequence ID" value="MBP2322622.1"/>
    <property type="molecule type" value="Genomic_DNA"/>
</dbReference>
<name>A0ABS4TDX8_9PSEU</name>
<dbReference type="RefSeq" id="WP_209638182.1">
    <property type="nucleotide sequence ID" value="NZ_JAGINW010000001.1"/>
</dbReference>
<evidence type="ECO:0000313" key="3">
    <source>
        <dbReference type="Proteomes" id="UP001519332"/>
    </source>
</evidence>
<dbReference type="InterPro" id="IPR051396">
    <property type="entry name" value="Bact_Antivir_Def_Nuclease"/>
</dbReference>
<sequence length="677" mass="76172">MELQAFRVQNYKRIEDTGWINCHDLTVLVGKNEAGKSAVLRGLSKIKPSDGEGYDGLREFPRRRYTDEFDDDDWPVASVRLLLNDDERAELSEITAALSDVTTAEVTRRYSGKYVVGFTPQQGVKIVTRRQADQAVEEARSLLADAVAPDGRGEDLRVLKEQIGAALTNAVNAIPSNHAIVSLAQAEALLAAVTQHINEEWQQPCLNPVAEPLREVVGRSRTHVRLGEARDWVVKQMPQFVYFDRYDVLDSSVHVPTFIQQLTSTPHAPRVRTTHCLFRHVGLDVREIHRLGVHQPGQPENDAVRRQIDERAIRTSSASQAMTRKFGEWWLQRRHTFRYQADADYLRIWVSDDLDPSEIELDQRSVGMQYFFSFFLVFLVEAEDAHVNSILLLDEPGTSLHGLAQAKIVEFLRKLSKDNQVLYSSHSPFMIDAEHLETVRPVYEDPTTGSTKISEDVWPKDKDALFPLQAALGYQLAQSLFISKRQVAVEGMTDYWIFKALDHAVSATGRTGLDPSIIITPSGGASRMIPLASMLIGHQIDVVAVLDGDEPGRREGKKLVERLLGDANRTVFTGDYTPDGNTTGETEDLFPDDYFLTAVKKAYGSIDLRPNADEKQISNIVDRLTALFTRKGHGEFEKWKVNRALADQIEDDPHHVPAETLDAASMMFEKINNLFTQ</sequence>
<dbReference type="SUPFAM" id="SSF52540">
    <property type="entry name" value="P-loop containing nucleoside triphosphate hydrolases"/>
    <property type="match status" value="1"/>
</dbReference>
<dbReference type="PANTHER" id="PTHR43581">
    <property type="entry name" value="ATP/GTP PHOSPHATASE"/>
    <property type="match status" value="1"/>
</dbReference>
<evidence type="ECO:0000313" key="2">
    <source>
        <dbReference type="EMBL" id="MBP2322622.1"/>
    </source>
</evidence>
<gene>
    <name evidence="2" type="ORF">JOF56_003007</name>
</gene>
<protein>
    <submittedName>
        <fullName evidence="2">ATPase</fullName>
    </submittedName>
</protein>
<dbReference type="Proteomes" id="UP001519332">
    <property type="component" value="Unassembled WGS sequence"/>
</dbReference>
<dbReference type="InterPro" id="IPR027417">
    <property type="entry name" value="P-loop_NTPase"/>
</dbReference>
<proteinExistence type="predicted"/>
<reference evidence="2 3" key="1">
    <citation type="submission" date="2021-03" db="EMBL/GenBank/DDBJ databases">
        <title>Sequencing the genomes of 1000 actinobacteria strains.</title>
        <authorList>
            <person name="Klenk H.-P."/>
        </authorList>
    </citation>
    <scope>NUCLEOTIDE SEQUENCE [LARGE SCALE GENOMIC DNA]</scope>
    <source>
        <strain evidence="2 3">DSM 46670</strain>
    </source>
</reference>
<organism evidence="2 3">
    <name type="scientific">Kibdelosporangium banguiense</name>
    <dbReference type="NCBI Taxonomy" id="1365924"/>
    <lineage>
        <taxon>Bacteria</taxon>
        <taxon>Bacillati</taxon>
        <taxon>Actinomycetota</taxon>
        <taxon>Actinomycetes</taxon>
        <taxon>Pseudonocardiales</taxon>
        <taxon>Pseudonocardiaceae</taxon>
        <taxon>Kibdelosporangium</taxon>
    </lineage>
</organism>
<dbReference type="Gene3D" id="3.40.50.300">
    <property type="entry name" value="P-loop containing nucleotide triphosphate hydrolases"/>
    <property type="match status" value="2"/>
</dbReference>
<dbReference type="Pfam" id="PF13175">
    <property type="entry name" value="AAA_15"/>
    <property type="match status" value="1"/>
</dbReference>
<dbReference type="PANTHER" id="PTHR43581:SF3">
    <property type="entry name" value="AAA+ ATPASE DOMAIN-CONTAINING PROTEIN"/>
    <property type="match status" value="1"/>
</dbReference>
<accession>A0ABS4TDX8</accession>
<dbReference type="CDD" id="cd00267">
    <property type="entry name" value="ABC_ATPase"/>
    <property type="match status" value="1"/>
</dbReference>